<keyword evidence="8" id="KW-0807">Transducer</keyword>
<feature type="region of interest" description="Disordered" evidence="9">
    <location>
        <begin position="1"/>
        <end position="22"/>
    </location>
</feature>
<dbReference type="PANTHER" id="PTHR24248">
    <property type="entry name" value="ADRENERGIC RECEPTOR-RELATED G-PROTEIN COUPLED RECEPTOR"/>
    <property type="match status" value="1"/>
</dbReference>
<evidence type="ECO:0000256" key="5">
    <source>
        <dbReference type="ARBA" id="ARBA00023040"/>
    </source>
</evidence>
<keyword evidence="4 10" id="KW-1133">Transmembrane helix</keyword>
<evidence type="ECO:0000256" key="4">
    <source>
        <dbReference type="ARBA" id="ARBA00022989"/>
    </source>
</evidence>
<evidence type="ECO:0000256" key="9">
    <source>
        <dbReference type="SAM" id="MobiDB-lite"/>
    </source>
</evidence>
<organism evidence="12 13">
    <name type="scientific">Batillaria attramentaria</name>
    <dbReference type="NCBI Taxonomy" id="370345"/>
    <lineage>
        <taxon>Eukaryota</taxon>
        <taxon>Metazoa</taxon>
        <taxon>Spiralia</taxon>
        <taxon>Lophotrochozoa</taxon>
        <taxon>Mollusca</taxon>
        <taxon>Gastropoda</taxon>
        <taxon>Caenogastropoda</taxon>
        <taxon>Sorbeoconcha</taxon>
        <taxon>Cerithioidea</taxon>
        <taxon>Batillariidae</taxon>
        <taxon>Batillaria</taxon>
    </lineage>
</organism>
<dbReference type="InterPro" id="IPR000276">
    <property type="entry name" value="GPCR_Rhodpsn"/>
</dbReference>
<keyword evidence="6 10" id="KW-0472">Membrane</keyword>
<feature type="transmembrane region" description="Helical" evidence="10">
    <location>
        <begin position="150"/>
        <end position="172"/>
    </location>
</feature>
<evidence type="ECO:0000313" key="12">
    <source>
        <dbReference type="EMBL" id="KAK7487698.1"/>
    </source>
</evidence>
<keyword evidence="13" id="KW-1185">Reference proteome</keyword>
<keyword evidence="5" id="KW-0297">G-protein coupled receptor</keyword>
<keyword evidence="7" id="KW-0675">Receptor</keyword>
<feature type="transmembrane region" description="Helical" evidence="10">
    <location>
        <begin position="69"/>
        <end position="96"/>
    </location>
</feature>
<evidence type="ECO:0000256" key="2">
    <source>
        <dbReference type="ARBA" id="ARBA00022475"/>
    </source>
</evidence>
<dbReference type="EMBL" id="JACVVK020000160">
    <property type="protein sequence ID" value="KAK7487698.1"/>
    <property type="molecule type" value="Genomic_DNA"/>
</dbReference>
<evidence type="ECO:0000256" key="10">
    <source>
        <dbReference type="SAM" id="Phobius"/>
    </source>
</evidence>
<dbReference type="Proteomes" id="UP001519460">
    <property type="component" value="Unassembled WGS sequence"/>
</dbReference>
<keyword evidence="2" id="KW-1003">Cell membrane</keyword>
<evidence type="ECO:0000256" key="6">
    <source>
        <dbReference type="ARBA" id="ARBA00023136"/>
    </source>
</evidence>
<dbReference type="Pfam" id="PF00001">
    <property type="entry name" value="7tm_1"/>
    <property type="match status" value="1"/>
</dbReference>
<evidence type="ECO:0000259" key="11">
    <source>
        <dbReference type="PROSITE" id="PS50262"/>
    </source>
</evidence>
<sequence>MAEVTNLTNTSVPEEPGEEEDDDLTLLPLPWLVITLITICFAIATAVGGNVLVLLSYCRDRQLRSVHNLYLLHLAVSDLLIGAVSMPLYLIYTVMYWTWPFGPVVCKIFMVEDFTMCDMSVFVVILVAWDHLAMIRNGARYSIVETKRKAYVKLAACWVFSFLLYSPAIVFWDLVRGWSEIPADDCDVEFYAEVNFTVATEILSSSVPFLLLMLINTLTFVELRRVRKVADHAAGEPEHPGHASQEDHRASTVAHTFSIARLGTLRELSSHAHSIPVHNVVQTHQHANDRVTVTRVSRRSRDRRAGMNLVLLVVTLVICWLPYSVTTMMVAECESCVNEYLYEFFNWLLWIKSCVNPFLYAYNSPRFRKNFLELLSPVIPARWRVVRTVRGRTITTVLSHDG</sequence>
<feature type="transmembrane region" description="Helical" evidence="10">
    <location>
        <begin position="344"/>
        <end position="362"/>
    </location>
</feature>
<feature type="compositionally biased region" description="Polar residues" evidence="9">
    <location>
        <begin position="1"/>
        <end position="12"/>
    </location>
</feature>
<dbReference type="PROSITE" id="PS50262">
    <property type="entry name" value="G_PROTEIN_RECEP_F1_2"/>
    <property type="match status" value="1"/>
</dbReference>
<accession>A0ABD0KKX1</accession>
<comment type="subcellular location">
    <subcellularLocation>
        <location evidence="1">Cell membrane</location>
        <topology evidence="1">Multi-pass membrane protein</topology>
    </subcellularLocation>
</comment>
<evidence type="ECO:0000256" key="7">
    <source>
        <dbReference type="ARBA" id="ARBA00023170"/>
    </source>
</evidence>
<dbReference type="GO" id="GO:0005886">
    <property type="term" value="C:plasma membrane"/>
    <property type="evidence" value="ECO:0007669"/>
    <property type="project" value="UniProtKB-SubCell"/>
</dbReference>
<evidence type="ECO:0000256" key="3">
    <source>
        <dbReference type="ARBA" id="ARBA00022692"/>
    </source>
</evidence>
<feature type="transmembrane region" description="Helical" evidence="10">
    <location>
        <begin position="305"/>
        <end position="324"/>
    </location>
</feature>
<gene>
    <name evidence="12" type="ORF">BaRGS_00020965</name>
</gene>
<evidence type="ECO:0000256" key="1">
    <source>
        <dbReference type="ARBA" id="ARBA00004651"/>
    </source>
</evidence>
<evidence type="ECO:0000313" key="13">
    <source>
        <dbReference type="Proteomes" id="UP001519460"/>
    </source>
</evidence>
<dbReference type="Gene3D" id="1.20.1070.10">
    <property type="entry name" value="Rhodopsin 7-helix transmembrane proteins"/>
    <property type="match status" value="1"/>
</dbReference>
<feature type="transmembrane region" description="Helical" evidence="10">
    <location>
        <begin position="108"/>
        <end position="129"/>
    </location>
</feature>
<dbReference type="PANTHER" id="PTHR24248:SF120">
    <property type="entry name" value="G-PROTEIN COUPLED RECEPTORS FAMILY 1 PROFILE DOMAIN-CONTAINING PROTEIN"/>
    <property type="match status" value="1"/>
</dbReference>
<comment type="caution">
    <text evidence="12">The sequence shown here is derived from an EMBL/GenBank/DDBJ whole genome shotgun (WGS) entry which is preliminary data.</text>
</comment>
<dbReference type="SUPFAM" id="SSF81321">
    <property type="entry name" value="Family A G protein-coupled receptor-like"/>
    <property type="match status" value="1"/>
</dbReference>
<name>A0ABD0KKX1_9CAEN</name>
<dbReference type="AlphaFoldDB" id="A0ABD0KKX1"/>
<feature type="domain" description="G-protein coupled receptors family 1 profile" evidence="11">
    <location>
        <begin position="49"/>
        <end position="360"/>
    </location>
</feature>
<feature type="transmembrane region" description="Helical" evidence="10">
    <location>
        <begin position="202"/>
        <end position="221"/>
    </location>
</feature>
<feature type="transmembrane region" description="Helical" evidence="10">
    <location>
        <begin position="31"/>
        <end position="57"/>
    </location>
</feature>
<proteinExistence type="predicted"/>
<dbReference type="GO" id="GO:0004930">
    <property type="term" value="F:G protein-coupled receptor activity"/>
    <property type="evidence" value="ECO:0007669"/>
    <property type="project" value="UniProtKB-KW"/>
</dbReference>
<protein>
    <recommendedName>
        <fullName evidence="11">G-protein coupled receptors family 1 profile domain-containing protein</fullName>
    </recommendedName>
</protein>
<keyword evidence="3 10" id="KW-0812">Transmembrane</keyword>
<evidence type="ECO:0000256" key="8">
    <source>
        <dbReference type="ARBA" id="ARBA00023224"/>
    </source>
</evidence>
<dbReference type="InterPro" id="IPR017452">
    <property type="entry name" value="GPCR_Rhodpsn_7TM"/>
</dbReference>
<dbReference type="PRINTS" id="PR00237">
    <property type="entry name" value="GPCRRHODOPSN"/>
</dbReference>
<reference evidence="12 13" key="1">
    <citation type="journal article" date="2023" name="Sci. Data">
        <title>Genome assembly of the Korean intertidal mud-creeper Batillaria attramentaria.</title>
        <authorList>
            <person name="Patra A.K."/>
            <person name="Ho P.T."/>
            <person name="Jun S."/>
            <person name="Lee S.J."/>
            <person name="Kim Y."/>
            <person name="Won Y.J."/>
        </authorList>
    </citation>
    <scope>NUCLEOTIDE SEQUENCE [LARGE SCALE GENOMIC DNA]</scope>
    <source>
        <strain evidence="12">Wonlab-2016</strain>
    </source>
</reference>